<comment type="caution">
    <text evidence="3">The sequence shown here is derived from an EMBL/GenBank/DDBJ whole genome shotgun (WGS) entry which is preliminary data.</text>
</comment>
<dbReference type="AlphaFoldDB" id="A0A316AHM8"/>
<feature type="domain" description="DUF5683" evidence="2">
    <location>
        <begin position="42"/>
        <end position="218"/>
    </location>
</feature>
<keyword evidence="1" id="KW-0812">Transmembrane</keyword>
<dbReference type="Pfam" id="PF18935">
    <property type="entry name" value="DUF5683"/>
    <property type="match status" value="1"/>
</dbReference>
<sequence length="220" mass="24790">MHPVMAQVVGTDDLHITTQDADSVLTSQVDSILHRKEDKFIPVPQKATRWALIPGGGQLYNRDYWKLPLIYLGIGGGVYAYVLNQVKYQDYLSAYKSFYDLNETIIDENGDVVDNPDYGQVTGDATRPVLVRNLFHTESKIQDLTIDQVKRGKTYWRRSKNLSIIVAGIIYGLTIVEANVAAHLKTFDLSEDLSLKIGPKLQQPRMLTPTPGIRLVFNLK</sequence>
<keyword evidence="1" id="KW-1133">Transmembrane helix</keyword>
<feature type="transmembrane region" description="Helical" evidence="1">
    <location>
        <begin position="161"/>
        <end position="182"/>
    </location>
</feature>
<name>A0A316AHM8_9BACT</name>
<organism evidence="3 4">
    <name type="scientific">Dyadobacter jejuensis</name>
    <dbReference type="NCBI Taxonomy" id="1082580"/>
    <lineage>
        <taxon>Bacteria</taxon>
        <taxon>Pseudomonadati</taxon>
        <taxon>Bacteroidota</taxon>
        <taxon>Cytophagia</taxon>
        <taxon>Cytophagales</taxon>
        <taxon>Spirosomataceae</taxon>
        <taxon>Dyadobacter</taxon>
    </lineage>
</organism>
<keyword evidence="4" id="KW-1185">Reference proteome</keyword>
<dbReference type="Proteomes" id="UP000245880">
    <property type="component" value="Unassembled WGS sequence"/>
</dbReference>
<evidence type="ECO:0000313" key="3">
    <source>
        <dbReference type="EMBL" id="PWJ56769.1"/>
    </source>
</evidence>
<evidence type="ECO:0000256" key="1">
    <source>
        <dbReference type="SAM" id="Phobius"/>
    </source>
</evidence>
<gene>
    <name evidence="3" type="ORF">CLV98_11080</name>
</gene>
<proteinExistence type="predicted"/>
<feature type="transmembrane region" description="Helical" evidence="1">
    <location>
        <begin position="64"/>
        <end position="83"/>
    </location>
</feature>
<accession>A0A316AHM8</accession>
<dbReference type="EMBL" id="QGDT01000010">
    <property type="protein sequence ID" value="PWJ56769.1"/>
    <property type="molecule type" value="Genomic_DNA"/>
</dbReference>
<dbReference type="InterPro" id="IPR043738">
    <property type="entry name" value="DUF5683"/>
</dbReference>
<evidence type="ECO:0000313" key="4">
    <source>
        <dbReference type="Proteomes" id="UP000245880"/>
    </source>
</evidence>
<keyword evidence="1" id="KW-0472">Membrane</keyword>
<protein>
    <recommendedName>
        <fullName evidence="2">DUF5683 domain-containing protein</fullName>
    </recommendedName>
</protein>
<evidence type="ECO:0000259" key="2">
    <source>
        <dbReference type="Pfam" id="PF18935"/>
    </source>
</evidence>
<reference evidence="3 4" key="1">
    <citation type="submission" date="2018-03" db="EMBL/GenBank/DDBJ databases">
        <title>Genomic Encyclopedia of Archaeal and Bacterial Type Strains, Phase II (KMG-II): from individual species to whole genera.</title>
        <authorList>
            <person name="Goeker M."/>
        </authorList>
    </citation>
    <scope>NUCLEOTIDE SEQUENCE [LARGE SCALE GENOMIC DNA]</scope>
    <source>
        <strain evidence="3 4">DSM 100346</strain>
    </source>
</reference>